<dbReference type="SUPFAM" id="SSF54593">
    <property type="entry name" value="Glyoxalase/Bleomycin resistance protein/Dihydroxybiphenyl dioxygenase"/>
    <property type="match status" value="1"/>
</dbReference>
<dbReference type="Gene3D" id="3.30.720.110">
    <property type="match status" value="1"/>
</dbReference>
<dbReference type="AlphaFoldDB" id="A0A967AT66"/>
<protein>
    <submittedName>
        <fullName evidence="2">VOC family protein</fullName>
    </submittedName>
</protein>
<dbReference type="PROSITE" id="PS51819">
    <property type="entry name" value="VOC"/>
    <property type="match status" value="1"/>
</dbReference>
<sequence>MKKIFETYRPEGFGTVNSYLFIENPEELIDFLKYAFYAEEINRSINPKNGDIANVILKIGNSCFMISQARGQFLNMRTAFYLYVEDVDEMHKRAIEHGAISELEPSDMDYGDRQSGIVDPSGNYWWISKRLVRKGYHENQ</sequence>
<keyword evidence="3" id="KW-1185">Reference proteome</keyword>
<dbReference type="Pfam" id="PF00903">
    <property type="entry name" value="Glyoxalase"/>
    <property type="match status" value="1"/>
</dbReference>
<evidence type="ECO:0000313" key="2">
    <source>
        <dbReference type="EMBL" id="NHF58513.1"/>
    </source>
</evidence>
<dbReference type="InterPro" id="IPR004360">
    <property type="entry name" value="Glyas_Fos-R_dOase_dom"/>
</dbReference>
<dbReference type="InterPro" id="IPR037523">
    <property type="entry name" value="VOC_core"/>
</dbReference>
<proteinExistence type="predicted"/>
<reference evidence="2" key="2">
    <citation type="submission" date="2020-03" db="EMBL/GenBank/DDBJ databases">
        <title>Flavobacteriaceae bacterium strain TP-CH-4, a member of the family Flavobacteriaceae isolated from a deep-sea seamount.</title>
        <authorList>
            <person name="Zhang D.-C."/>
        </authorList>
    </citation>
    <scope>NUCLEOTIDE SEQUENCE</scope>
    <source>
        <strain evidence="2">TP-CH-4</strain>
    </source>
</reference>
<feature type="domain" description="VOC" evidence="1">
    <location>
        <begin position="12"/>
        <end position="130"/>
    </location>
</feature>
<dbReference type="RefSeq" id="WP_152573003.1">
    <property type="nucleotide sequence ID" value="NZ_VIKU02000001.1"/>
</dbReference>
<accession>A0A967AT66</accession>
<comment type="caution">
    <text evidence="2">The sequence shown here is derived from an EMBL/GenBank/DDBJ whole genome shotgun (WGS) entry which is preliminary data.</text>
</comment>
<gene>
    <name evidence="2" type="ORF">FK220_004135</name>
</gene>
<dbReference type="PANTHER" id="PTHR34109:SF1">
    <property type="entry name" value="VOC DOMAIN-CONTAINING PROTEIN"/>
    <property type="match status" value="1"/>
</dbReference>
<reference evidence="2" key="1">
    <citation type="submission" date="2019-07" db="EMBL/GenBank/DDBJ databases">
        <authorList>
            <person name="De-Chao Zhang Q."/>
        </authorList>
    </citation>
    <scope>NUCLEOTIDE SEQUENCE</scope>
    <source>
        <strain evidence="2">TP-CH-4</strain>
    </source>
</reference>
<dbReference type="Proteomes" id="UP000707206">
    <property type="component" value="Unassembled WGS sequence"/>
</dbReference>
<dbReference type="PANTHER" id="PTHR34109">
    <property type="entry name" value="BNAUNNG04460D PROTEIN-RELATED"/>
    <property type="match status" value="1"/>
</dbReference>
<dbReference type="Gene3D" id="3.30.720.120">
    <property type="match status" value="1"/>
</dbReference>
<name>A0A967AT66_9FLAO</name>
<evidence type="ECO:0000313" key="3">
    <source>
        <dbReference type="Proteomes" id="UP000707206"/>
    </source>
</evidence>
<dbReference type="EMBL" id="VIKU02000001">
    <property type="protein sequence ID" value="NHF58513.1"/>
    <property type="molecule type" value="Genomic_DNA"/>
</dbReference>
<organism evidence="2 3">
    <name type="scientific">Pelagihabitans pacificus</name>
    <dbReference type="NCBI Taxonomy" id="2696054"/>
    <lineage>
        <taxon>Bacteria</taxon>
        <taxon>Pseudomonadati</taxon>
        <taxon>Bacteroidota</taxon>
        <taxon>Flavobacteriia</taxon>
        <taxon>Flavobacteriales</taxon>
        <taxon>Flavobacteriaceae</taxon>
        <taxon>Pelagihabitans</taxon>
    </lineage>
</organism>
<evidence type="ECO:0000259" key="1">
    <source>
        <dbReference type="PROSITE" id="PS51819"/>
    </source>
</evidence>
<dbReference type="InterPro" id="IPR029068">
    <property type="entry name" value="Glyas_Bleomycin-R_OHBP_Dase"/>
</dbReference>